<reference evidence="2 3" key="1">
    <citation type="submission" date="2018-02" db="EMBL/GenBank/DDBJ databases">
        <title>8 Nocardia nova and 1 Nocardia cyriacigeorgica strain used for evolution to TMP-SMX.</title>
        <authorList>
            <person name="Mehta H."/>
            <person name="Weng J."/>
            <person name="Shamoo Y."/>
        </authorList>
    </citation>
    <scope>NUCLEOTIDE SEQUENCE [LARGE SCALE GENOMIC DNA]</scope>
    <source>
        <strain evidence="2 3">MDA3139</strain>
    </source>
</reference>
<evidence type="ECO:0000259" key="1">
    <source>
        <dbReference type="Pfam" id="PF09278"/>
    </source>
</evidence>
<dbReference type="InterPro" id="IPR015358">
    <property type="entry name" value="Tscrpt_reg_MerR_DNA-bd"/>
</dbReference>
<dbReference type="AlphaFoldDB" id="A0A2S6AII2"/>
<feature type="domain" description="Transcription regulator MerR DNA binding" evidence="1">
    <location>
        <begin position="28"/>
        <end position="80"/>
    </location>
</feature>
<evidence type="ECO:0000313" key="3">
    <source>
        <dbReference type="Proteomes" id="UP000239874"/>
    </source>
</evidence>
<dbReference type="EMBL" id="PSZC01000025">
    <property type="protein sequence ID" value="PPJ35033.1"/>
    <property type="molecule type" value="Genomic_DNA"/>
</dbReference>
<protein>
    <recommendedName>
        <fullName evidence="1">Transcription regulator MerR DNA binding domain-containing protein</fullName>
    </recommendedName>
</protein>
<sequence>MQPMVTVTAVASHGVHPDRKPIRRRVLAAGLPTSAIRELLPCATATGLQHCDHTRKIMREGLSHLDAQIAELTRRRTLLARQDEQLVAAPYRSDGPA</sequence>
<proteinExistence type="predicted"/>
<dbReference type="SUPFAM" id="SSF46955">
    <property type="entry name" value="Putative DNA-binding domain"/>
    <property type="match status" value="1"/>
</dbReference>
<dbReference type="InterPro" id="IPR009061">
    <property type="entry name" value="DNA-bd_dom_put_sf"/>
</dbReference>
<dbReference type="Pfam" id="PF09278">
    <property type="entry name" value="MerR-DNA-bind"/>
    <property type="match status" value="1"/>
</dbReference>
<comment type="caution">
    <text evidence="2">The sequence shown here is derived from an EMBL/GenBank/DDBJ whole genome shotgun (WGS) entry which is preliminary data.</text>
</comment>
<accession>A0A2S6AII2</accession>
<evidence type="ECO:0000313" key="2">
    <source>
        <dbReference type="EMBL" id="PPJ35033.1"/>
    </source>
</evidence>
<organism evidence="2 3">
    <name type="scientific">Nocardia nova</name>
    <dbReference type="NCBI Taxonomy" id="37330"/>
    <lineage>
        <taxon>Bacteria</taxon>
        <taxon>Bacillati</taxon>
        <taxon>Actinomycetota</taxon>
        <taxon>Actinomycetes</taxon>
        <taxon>Mycobacteriales</taxon>
        <taxon>Nocardiaceae</taxon>
        <taxon>Nocardia</taxon>
    </lineage>
</organism>
<gene>
    <name evidence="2" type="ORF">C5E45_27750</name>
</gene>
<dbReference type="Gene3D" id="1.10.1660.10">
    <property type="match status" value="1"/>
</dbReference>
<dbReference type="Proteomes" id="UP000239874">
    <property type="component" value="Unassembled WGS sequence"/>
</dbReference>
<name>A0A2S6AII2_9NOCA</name>